<dbReference type="InterPro" id="IPR016155">
    <property type="entry name" value="Mopterin_synth/thiamin_S_b"/>
</dbReference>
<sequence length="80" mass="9261">MQIKIKYFGQLMDITHLKEEIILINKDQISCTEIIQMISFKYKGLEDISFEIAVNKQIQKLDYIVNQEDEIALLPPFAGG</sequence>
<evidence type="ECO:0000313" key="4">
    <source>
        <dbReference type="Proteomes" id="UP000288951"/>
    </source>
</evidence>
<reference evidence="2" key="1">
    <citation type="submission" date="2018-02" db="EMBL/GenBank/DDBJ databases">
        <authorList>
            <person name="Cohen D.B."/>
            <person name="Kent A.D."/>
        </authorList>
    </citation>
    <scope>NUCLEOTIDE SEQUENCE [LARGE SCALE GENOMIC DNA]</scope>
    <source>
        <strain evidence="2">CIP109753</strain>
    </source>
</reference>
<accession>A0A2N9PCK9</accession>
<evidence type="ECO:0000313" key="3">
    <source>
        <dbReference type="Proteomes" id="UP000238180"/>
    </source>
</evidence>
<dbReference type="Gene3D" id="3.10.20.30">
    <property type="match status" value="1"/>
</dbReference>
<dbReference type="EMBL" id="RQSM01000003">
    <property type="protein sequence ID" value="RVU90199.1"/>
    <property type="molecule type" value="Genomic_DNA"/>
</dbReference>
<reference evidence="1" key="2">
    <citation type="submission" date="2018-12" db="EMBL/GenBank/DDBJ databases">
        <title>Draft genome sequence of Flaovobacterium columnare ARS1 isolated from channel catfish in Alabama.</title>
        <authorList>
            <person name="Cai W."/>
            <person name="Arias C."/>
        </authorList>
    </citation>
    <scope>NUCLEOTIDE SEQUENCE [LARGE SCALE GENOMIC DNA]</scope>
    <source>
        <strain evidence="1">ARS1</strain>
    </source>
</reference>
<keyword evidence="4" id="KW-1185">Reference proteome</keyword>
<dbReference type="Proteomes" id="UP000238180">
    <property type="component" value="Unassembled WGS sequence"/>
</dbReference>
<dbReference type="SUPFAM" id="SSF54285">
    <property type="entry name" value="MoaD/ThiS"/>
    <property type="match status" value="1"/>
</dbReference>
<dbReference type="InterPro" id="IPR003749">
    <property type="entry name" value="ThiS/MoaD-like"/>
</dbReference>
<protein>
    <submittedName>
        <fullName evidence="1 2">ThiS family protein</fullName>
    </submittedName>
</protein>
<evidence type="ECO:0000313" key="2">
    <source>
        <dbReference type="EMBL" id="SPE78080.1"/>
    </source>
</evidence>
<dbReference type="OrthoDB" id="1191081at2"/>
<dbReference type="EMBL" id="OLKH01000115">
    <property type="protein sequence ID" value="SPE78080.1"/>
    <property type="molecule type" value="Genomic_DNA"/>
</dbReference>
<dbReference type="CDD" id="cd00754">
    <property type="entry name" value="Ubl_MoaD"/>
    <property type="match status" value="1"/>
</dbReference>
<dbReference type="RefSeq" id="WP_105196640.1">
    <property type="nucleotide sequence ID" value="NZ_OLKH01000115.1"/>
</dbReference>
<dbReference type="Proteomes" id="UP000288951">
    <property type="component" value="Unassembled WGS sequence"/>
</dbReference>
<organism evidence="2 3">
    <name type="scientific">Flavobacterium columnare</name>
    <dbReference type="NCBI Taxonomy" id="996"/>
    <lineage>
        <taxon>Bacteria</taxon>
        <taxon>Pseudomonadati</taxon>
        <taxon>Bacteroidota</taxon>
        <taxon>Flavobacteriia</taxon>
        <taxon>Flavobacteriales</taxon>
        <taxon>Flavobacteriaceae</taxon>
        <taxon>Flavobacterium</taxon>
    </lineage>
</organism>
<dbReference type="Pfam" id="PF02597">
    <property type="entry name" value="ThiS"/>
    <property type="match status" value="1"/>
</dbReference>
<evidence type="ECO:0000313" key="1">
    <source>
        <dbReference type="EMBL" id="RVU90199.1"/>
    </source>
</evidence>
<gene>
    <name evidence="1" type="ORF">EH230_04410</name>
    <name evidence="2" type="ORF">FLACOL_02095</name>
</gene>
<name>A0A2N9PCK9_9FLAO</name>
<proteinExistence type="predicted"/>
<dbReference type="InterPro" id="IPR012675">
    <property type="entry name" value="Beta-grasp_dom_sf"/>
</dbReference>
<dbReference type="AlphaFoldDB" id="A0A2N9PCK9"/>